<evidence type="ECO:0008006" key="3">
    <source>
        <dbReference type="Google" id="ProtNLM"/>
    </source>
</evidence>
<keyword evidence="2" id="KW-1185">Reference proteome</keyword>
<evidence type="ECO:0000313" key="1">
    <source>
        <dbReference type="EMBL" id="GLQ09221.1"/>
    </source>
</evidence>
<comment type="caution">
    <text evidence="1">The sequence shown here is derived from an EMBL/GenBank/DDBJ whole genome shotgun (WGS) entry which is preliminary data.</text>
</comment>
<sequence length="82" mass="8878">MATHYCRCREFDAHDQNDLNEIIFDCCSLCGGRVHRIEPLESQEAVFAPPLEVAVPGTASISAAAYFAALLGEPVPATEQRG</sequence>
<evidence type="ECO:0000313" key="2">
    <source>
        <dbReference type="Proteomes" id="UP001161406"/>
    </source>
</evidence>
<proteinExistence type="predicted"/>
<gene>
    <name evidence="1" type="ORF">GCM10007913_11530</name>
</gene>
<dbReference type="Proteomes" id="UP001161406">
    <property type="component" value="Unassembled WGS sequence"/>
</dbReference>
<reference evidence="1" key="1">
    <citation type="journal article" date="2014" name="Int. J. Syst. Evol. Microbiol.">
        <title>Complete genome of a new Firmicutes species belonging to the dominant human colonic microbiota ('Ruminococcus bicirculans') reveals two chromosomes and a selective capacity to utilize plant glucans.</title>
        <authorList>
            <consortium name="NISC Comparative Sequencing Program"/>
            <person name="Wegmann U."/>
            <person name="Louis P."/>
            <person name="Goesmann A."/>
            <person name="Henrissat B."/>
            <person name="Duncan S.H."/>
            <person name="Flint H.J."/>
        </authorList>
    </citation>
    <scope>NUCLEOTIDE SEQUENCE</scope>
    <source>
        <strain evidence="1">NBRC 103855</strain>
    </source>
</reference>
<accession>A0ABQ5UF77</accession>
<name>A0ABQ5UF77_9HYPH</name>
<dbReference type="RefSeq" id="WP_284388797.1">
    <property type="nucleotide sequence ID" value="NZ_BSNG01000001.1"/>
</dbReference>
<dbReference type="EMBL" id="BSNG01000001">
    <property type="protein sequence ID" value="GLQ09221.1"/>
    <property type="molecule type" value="Genomic_DNA"/>
</dbReference>
<reference evidence="1" key="2">
    <citation type="submission" date="2023-01" db="EMBL/GenBank/DDBJ databases">
        <title>Draft genome sequence of Devosia yakushimensis strain NBRC 103855.</title>
        <authorList>
            <person name="Sun Q."/>
            <person name="Mori K."/>
        </authorList>
    </citation>
    <scope>NUCLEOTIDE SEQUENCE</scope>
    <source>
        <strain evidence="1">NBRC 103855</strain>
    </source>
</reference>
<organism evidence="1 2">
    <name type="scientific">Devosia yakushimensis</name>
    <dbReference type="NCBI Taxonomy" id="470028"/>
    <lineage>
        <taxon>Bacteria</taxon>
        <taxon>Pseudomonadati</taxon>
        <taxon>Pseudomonadota</taxon>
        <taxon>Alphaproteobacteria</taxon>
        <taxon>Hyphomicrobiales</taxon>
        <taxon>Devosiaceae</taxon>
        <taxon>Devosia</taxon>
    </lineage>
</organism>
<protein>
    <recommendedName>
        <fullName evidence="3">Transcription factor zinc-finger domain-containing protein</fullName>
    </recommendedName>
</protein>